<gene>
    <name evidence="1" type="ORF">FRX94_06860</name>
</gene>
<evidence type="ECO:0000313" key="1">
    <source>
        <dbReference type="EMBL" id="TWT25523.1"/>
    </source>
</evidence>
<dbReference type="InterPro" id="IPR021400">
    <property type="entry name" value="DUF3039"/>
</dbReference>
<comment type="caution">
    <text evidence="1">The sequence shown here is derived from an EMBL/GenBank/DDBJ whole genome shotgun (WGS) entry which is preliminary data.</text>
</comment>
<proteinExistence type="predicted"/>
<dbReference type="EMBL" id="VOHM01000012">
    <property type="protein sequence ID" value="TWT25523.1"/>
    <property type="molecule type" value="Genomic_DNA"/>
</dbReference>
<accession>A0A5C5UIL3</accession>
<reference evidence="1 2" key="1">
    <citation type="submission" date="2019-08" db="EMBL/GenBank/DDBJ databases">
        <authorList>
            <person name="Lei W."/>
        </authorList>
    </citation>
    <scope>NUCLEOTIDE SEQUENCE [LARGE SCALE GENOMIC DNA]</scope>
    <source>
        <strain evidence="1 2">CCUG 58627</strain>
    </source>
</reference>
<dbReference type="OrthoDB" id="4075286at2"/>
<dbReference type="AlphaFoldDB" id="A0A5C5UIL3"/>
<dbReference type="Pfam" id="PF11238">
    <property type="entry name" value="DUF3039"/>
    <property type="match status" value="1"/>
</dbReference>
<evidence type="ECO:0000313" key="2">
    <source>
        <dbReference type="Proteomes" id="UP000320791"/>
    </source>
</evidence>
<sequence length="318" mass="36090">MPLLPRLTIRCALEDLQLNHWNSDGPLSGFLDTVDHEVVAKAIELFPESRDSSQAPDKISKVKPTCYKIKINRHRAAAYVDQEGQVWIVAAGKREGKSRKDFYQVFMLMDASTWLPTERDLLLLEKHKSRNRLIAWEKEIWDAITTNMTEQSWIDGFTMEIRNPFDAVSPPICTLFIGAVSIDDEPLGVEVKIHDIKNAQYTPLCRLSHKVALSWVHHQEQQWSITYNNASIMFDDKCRASDVFAGKYRAEGPLLFSPGAVAHRVRHKSSGDICTATIEGTPVQALCGQTFVPRQDHESLEKCVDCEDILETILKTQK</sequence>
<protein>
    <submittedName>
        <fullName evidence="1">DUF3039 domain-containing protein</fullName>
    </submittedName>
</protein>
<organism evidence="1 2">
    <name type="scientific">Corynebacterium canis</name>
    <dbReference type="NCBI Taxonomy" id="679663"/>
    <lineage>
        <taxon>Bacteria</taxon>
        <taxon>Bacillati</taxon>
        <taxon>Actinomycetota</taxon>
        <taxon>Actinomycetes</taxon>
        <taxon>Mycobacteriales</taxon>
        <taxon>Corynebacteriaceae</taxon>
        <taxon>Corynebacterium</taxon>
    </lineage>
</organism>
<name>A0A5C5UIL3_9CORY</name>
<dbReference type="Proteomes" id="UP000320791">
    <property type="component" value="Unassembled WGS sequence"/>
</dbReference>
<keyword evidence="2" id="KW-1185">Reference proteome</keyword>